<keyword evidence="9 13" id="KW-0326">Glycosidase</keyword>
<dbReference type="InterPro" id="IPR013780">
    <property type="entry name" value="Glyco_hydro_b"/>
</dbReference>
<evidence type="ECO:0000256" key="5">
    <source>
        <dbReference type="ARBA" id="ARBA00012595"/>
    </source>
</evidence>
<dbReference type="EMBL" id="JBBWWR010000003">
    <property type="protein sequence ID" value="KAK8969271.1"/>
    <property type="molecule type" value="Genomic_DNA"/>
</dbReference>
<protein>
    <recommendedName>
        <fullName evidence="5 11">Alpha-amylase</fullName>
        <ecNumber evidence="5 11">3.2.1.1</ecNumber>
    </recommendedName>
    <alternativeName>
        <fullName evidence="10 11">1,4-alpha-D-glucan glucanohydrolase</fullName>
    </alternativeName>
</protein>
<organism evidence="17 18">
    <name type="scientific">Platanthera guangdongensis</name>
    <dbReference type="NCBI Taxonomy" id="2320717"/>
    <lineage>
        <taxon>Eukaryota</taxon>
        <taxon>Viridiplantae</taxon>
        <taxon>Streptophyta</taxon>
        <taxon>Embryophyta</taxon>
        <taxon>Tracheophyta</taxon>
        <taxon>Spermatophyta</taxon>
        <taxon>Magnoliopsida</taxon>
        <taxon>Liliopsida</taxon>
        <taxon>Asparagales</taxon>
        <taxon>Orchidaceae</taxon>
        <taxon>Orchidoideae</taxon>
        <taxon>Orchideae</taxon>
        <taxon>Orchidinae</taxon>
        <taxon>Platanthera</taxon>
    </lineage>
</organism>
<evidence type="ECO:0000259" key="15">
    <source>
        <dbReference type="SMART" id="SM00642"/>
    </source>
</evidence>
<comment type="similarity">
    <text evidence="3 11 12">Belongs to the glycosyl hydrolase 13 family.</text>
</comment>
<evidence type="ECO:0000256" key="11">
    <source>
        <dbReference type="PIRNR" id="PIRNR001028"/>
    </source>
</evidence>
<evidence type="ECO:0000256" key="10">
    <source>
        <dbReference type="ARBA" id="ARBA00030238"/>
    </source>
</evidence>
<keyword evidence="7 13" id="KW-0378">Hydrolase</keyword>
<dbReference type="InterPro" id="IPR006047">
    <property type="entry name" value="GH13_cat_dom"/>
</dbReference>
<evidence type="ECO:0000313" key="18">
    <source>
        <dbReference type="Proteomes" id="UP001412067"/>
    </source>
</evidence>
<dbReference type="InterPro" id="IPR013775">
    <property type="entry name" value="A-amylase_pln"/>
</dbReference>
<dbReference type="Pfam" id="PF07821">
    <property type="entry name" value="Alpha-amyl_C2"/>
    <property type="match status" value="1"/>
</dbReference>
<feature type="domain" description="Alpha-amylase C-terminal beta-sheet" evidence="16">
    <location>
        <begin position="350"/>
        <end position="410"/>
    </location>
</feature>
<evidence type="ECO:0000256" key="3">
    <source>
        <dbReference type="ARBA" id="ARBA00008061"/>
    </source>
</evidence>
<keyword evidence="18" id="KW-1185">Reference proteome</keyword>
<accession>A0ABR2MYU2</accession>
<evidence type="ECO:0000256" key="9">
    <source>
        <dbReference type="ARBA" id="ARBA00023295"/>
    </source>
</evidence>
<dbReference type="InterPro" id="IPR012850">
    <property type="entry name" value="A-amylase_bs_C"/>
</dbReference>
<evidence type="ECO:0000256" key="14">
    <source>
        <dbReference type="SAM" id="MobiDB-lite"/>
    </source>
</evidence>
<feature type="domain" description="Glycosyl hydrolase family 13 catalytic" evidence="15">
    <location>
        <begin position="30"/>
        <end position="375"/>
    </location>
</feature>
<dbReference type="InterPro" id="IPR006046">
    <property type="entry name" value="Alpha_amylase"/>
</dbReference>
<evidence type="ECO:0000256" key="2">
    <source>
        <dbReference type="ARBA" id="ARBA00001913"/>
    </source>
</evidence>
<keyword evidence="6" id="KW-0479">Metal-binding</keyword>
<sequence length="411" mass="45233">MPIGATNSKAREEGRSPMLDEDRNHETGGKTTVDRNHETGTTATSEGDVAHENLLFDQQVELEQTSSSSGYMPGRLYDLNVSKYGNQEDLKSLIQAFHNRGIKCLADIVINHRTAETQDSRGIYCIFEGGTPDSRLDWGPHMICKDDTAYSDGTGNLDTGAGFPPAPDIDHLNTRVQQELSDWMNWLKNDIGFDGWRVDFAKGYSAAIAKIYVGRASPGFVVGEIWSSLGYGGDGKLSYNQDRSRQELVDWVNGVGEPAMAFDFTTKGILQAAVEGELWRMADANGKAPGLIGWLPGKAVTFVDNHDTGSTQNLWPFPSDKVMQGYAYILTHPGIPSIVRRDKQAGSYKIQKQHQPKQPLANLAHNEDIYMAAIDEKIVAKIGPRLDVGNLLPPNFKLAVSSANYAVWEKV</sequence>
<evidence type="ECO:0000256" key="7">
    <source>
        <dbReference type="ARBA" id="ARBA00022801"/>
    </source>
</evidence>
<dbReference type="Proteomes" id="UP001412067">
    <property type="component" value="Unassembled WGS sequence"/>
</dbReference>
<feature type="compositionally biased region" description="Basic and acidic residues" evidence="14">
    <location>
        <begin position="9"/>
        <end position="38"/>
    </location>
</feature>
<name>A0ABR2MYU2_9ASPA</name>
<evidence type="ECO:0000256" key="12">
    <source>
        <dbReference type="RuleBase" id="RU003615"/>
    </source>
</evidence>
<feature type="region of interest" description="Disordered" evidence="14">
    <location>
        <begin position="1"/>
        <end position="49"/>
    </location>
</feature>
<dbReference type="Gene3D" id="2.60.40.1180">
    <property type="entry name" value="Golgi alpha-mannosidase II"/>
    <property type="match status" value="1"/>
</dbReference>
<evidence type="ECO:0000256" key="13">
    <source>
        <dbReference type="RuleBase" id="RU361134"/>
    </source>
</evidence>
<comment type="caution">
    <text evidence="17">The sequence shown here is derived from an EMBL/GenBank/DDBJ whole genome shotgun (WGS) entry which is preliminary data.</text>
</comment>
<dbReference type="SUPFAM" id="SSF51011">
    <property type="entry name" value="Glycosyl hydrolase domain"/>
    <property type="match status" value="1"/>
</dbReference>
<dbReference type="SUPFAM" id="SSF51445">
    <property type="entry name" value="(Trans)glycosidases"/>
    <property type="match status" value="1"/>
</dbReference>
<comment type="cofactor">
    <cofactor evidence="2 11">
        <name>Ca(2+)</name>
        <dbReference type="ChEBI" id="CHEBI:29108"/>
    </cofactor>
</comment>
<dbReference type="PRINTS" id="PR00110">
    <property type="entry name" value="ALPHAAMYLASE"/>
</dbReference>
<evidence type="ECO:0000256" key="8">
    <source>
        <dbReference type="ARBA" id="ARBA00023277"/>
    </source>
</evidence>
<reference evidence="17 18" key="1">
    <citation type="journal article" date="2022" name="Nat. Plants">
        <title>Genomes of leafy and leafless Platanthera orchids illuminate the evolution of mycoheterotrophy.</title>
        <authorList>
            <person name="Li M.H."/>
            <person name="Liu K.W."/>
            <person name="Li Z."/>
            <person name="Lu H.C."/>
            <person name="Ye Q.L."/>
            <person name="Zhang D."/>
            <person name="Wang J.Y."/>
            <person name="Li Y.F."/>
            <person name="Zhong Z.M."/>
            <person name="Liu X."/>
            <person name="Yu X."/>
            <person name="Liu D.K."/>
            <person name="Tu X.D."/>
            <person name="Liu B."/>
            <person name="Hao Y."/>
            <person name="Liao X.Y."/>
            <person name="Jiang Y.T."/>
            <person name="Sun W.H."/>
            <person name="Chen J."/>
            <person name="Chen Y.Q."/>
            <person name="Ai Y."/>
            <person name="Zhai J.W."/>
            <person name="Wu S.S."/>
            <person name="Zhou Z."/>
            <person name="Hsiao Y.Y."/>
            <person name="Wu W.L."/>
            <person name="Chen Y.Y."/>
            <person name="Lin Y.F."/>
            <person name="Hsu J.L."/>
            <person name="Li C.Y."/>
            <person name="Wang Z.W."/>
            <person name="Zhao X."/>
            <person name="Zhong W.Y."/>
            <person name="Ma X.K."/>
            <person name="Ma L."/>
            <person name="Huang J."/>
            <person name="Chen G.Z."/>
            <person name="Huang M.Z."/>
            <person name="Huang L."/>
            <person name="Peng D.H."/>
            <person name="Luo Y.B."/>
            <person name="Zou S.Q."/>
            <person name="Chen S.P."/>
            <person name="Lan S."/>
            <person name="Tsai W.C."/>
            <person name="Van de Peer Y."/>
            <person name="Liu Z.J."/>
        </authorList>
    </citation>
    <scope>NUCLEOTIDE SEQUENCE [LARGE SCALE GENOMIC DNA]</scope>
    <source>
        <strain evidence="17">Lor288</strain>
    </source>
</reference>
<evidence type="ECO:0000313" key="17">
    <source>
        <dbReference type="EMBL" id="KAK8969271.1"/>
    </source>
</evidence>
<dbReference type="PIRSF" id="PIRSF001028">
    <property type="entry name" value="Alph-amls_plant"/>
    <property type="match status" value="1"/>
</dbReference>
<evidence type="ECO:0000256" key="1">
    <source>
        <dbReference type="ARBA" id="ARBA00000548"/>
    </source>
</evidence>
<dbReference type="SMART" id="SM00810">
    <property type="entry name" value="Alpha-amyl_C2"/>
    <property type="match status" value="1"/>
</dbReference>
<comment type="subunit">
    <text evidence="4">Monomer.</text>
</comment>
<evidence type="ECO:0000259" key="16">
    <source>
        <dbReference type="SMART" id="SM00810"/>
    </source>
</evidence>
<dbReference type="InterPro" id="IPR017853">
    <property type="entry name" value="GH"/>
</dbReference>
<gene>
    <name evidence="17" type="primary">AMY1.6</name>
    <name evidence="17" type="ORF">KSP40_PGU005332</name>
</gene>
<dbReference type="Gene3D" id="3.20.20.80">
    <property type="entry name" value="Glycosidases"/>
    <property type="match status" value="1"/>
</dbReference>
<evidence type="ECO:0000256" key="4">
    <source>
        <dbReference type="ARBA" id="ARBA00011245"/>
    </source>
</evidence>
<dbReference type="Pfam" id="PF00128">
    <property type="entry name" value="Alpha-amylase"/>
    <property type="match status" value="1"/>
</dbReference>
<evidence type="ECO:0000256" key="6">
    <source>
        <dbReference type="ARBA" id="ARBA00022723"/>
    </source>
</evidence>
<dbReference type="EC" id="3.2.1.1" evidence="5 11"/>
<dbReference type="CDD" id="cd11314">
    <property type="entry name" value="AmyAc_arch_bac_plant_AmyA"/>
    <property type="match status" value="1"/>
</dbReference>
<comment type="catalytic activity">
    <reaction evidence="1 11 13">
        <text>Endohydrolysis of (1-&gt;4)-alpha-D-glucosidic linkages in polysaccharides containing three or more (1-&gt;4)-alpha-linked D-glucose units.</text>
        <dbReference type="EC" id="3.2.1.1"/>
    </reaction>
</comment>
<proteinExistence type="inferred from homology"/>
<dbReference type="SMART" id="SM00642">
    <property type="entry name" value="Aamy"/>
    <property type="match status" value="1"/>
</dbReference>
<keyword evidence="8 13" id="KW-0119">Carbohydrate metabolism</keyword>
<dbReference type="PANTHER" id="PTHR43447">
    <property type="entry name" value="ALPHA-AMYLASE"/>
    <property type="match status" value="1"/>
</dbReference>